<evidence type="ECO:0000313" key="2">
    <source>
        <dbReference type="Proteomes" id="UP000194003"/>
    </source>
</evidence>
<dbReference type="Proteomes" id="UP000194003">
    <property type="component" value="Unassembled WGS sequence"/>
</dbReference>
<proteinExistence type="predicted"/>
<protein>
    <recommendedName>
        <fullName evidence="3">Cytidylate kinase</fullName>
    </recommendedName>
</protein>
<sequence length="221" mass="24973">MGVEIYTAKKQQKMGPGAPLVTISRTFGAGGTDIARLLAQRLEVPFYDREILEGVAEMAKGDKYLLEKLDERAPKAVENFIYSLVPSKGTSKDKFNYYLIKTILGIASRGDGGVIIGRGAHLILRDRPVFRLRVEGSKTRCVERLSLRFDIKKADAEAMFEKVNAERNEFVRNLYKAHVTDHHFYDMTINSDVFAPEQVVKLATRAMDEMGFEIPKKKRKG</sequence>
<dbReference type="Pfam" id="PF13189">
    <property type="entry name" value="Cytidylate_kin2"/>
    <property type="match status" value="1"/>
</dbReference>
<accession>A0A1Y2K5N0</accession>
<name>A0A1Y2K5N0_9PROT</name>
<evidence type="ECO:0008006" key="3">
    <source>
        <dbReference type="Google" id="ProtNLM"/>
    </source>
</evidence>
<dbReference type="InterPro" id="IPR027417">
    <property type="entry name" value="P-loop_NTPase"/>
</dbReference>
<keyword evidence="2" id="KW-1185">Reference proteome</keyword>
<dbReference type="EMBL" id="LVJN01000018">
    <property type="protein sequence ID" value="OSM05002.1"/>
    <property type="molecule type" value="Genomic_DNA"/>
</dbReference>
<dbReference type="STRING" id="1434232.MAIT1_03130"/>
<dbReference type="Gene3D" id="3.40.50.300">
    <property type="entry name" value="P-loop containing nucleotide triphosphate hydrolases"/>
    <property type="match status" value="1"/>
</dbReference>
<reference evidence="1 2" key="1">
    <citation type="journal article" date="2016" name="BMC Genomics">
        <title>Combined genomic and structural analyses of a cultured magnetotactic bacterium reveals its niche adaptation to a dynamic environment.</title>
        <authorList>
            <person name="Araujo A.C."/>
            <person name="Morillo V."/>
            <person name="Cypriano J."/>
            <person name="Teixeira L.C."/>
            <person name="Leao P."/>
            <person name="Lyra S."/>
            <person name="Almeida L.G."/>
            <person name="Bazylinski D.A."/>
            <person name="Vasconcellos A.T."/>
            <person name="Abreu F."/>
            <person name="Lins U."/>
        </authorList>
    </citation>
    <scope>NUCLEOTIDE SEQUENCE [LARGE SCALE GENOMIC DNA]</scope>
    <source>
        <strain evidence="1 2">IT-1</strain>
    </source>
</reference>
<evidence type="ECO:0000313" key="1">
    <source>
        <dbReference type="EMBL" id="OSM05002.1"/>
    </source>
</evidence>
<dbReference type="SUPFAM" id="SSF52540">
    <property type="entry name" value="P-loop containing nucleoside triphosphate hydrolases"/>
    <property type="match status" value="1"/>
</dbReference>
<gene>
    <name evidence="1" type="ORF">MAIT1_03130</name>
</gene>
<dbReference type="AlphaFoldDB" id="A0A1Y2K5N0"/>
<organism evidence="1 2">
    <name type="scientific">Magnetofaba australis IT-1</name>
    <dbReference type="NCBI Taxonomy" id="1434232"/>
    <lineage>
        <taxon>Bacteria</taxon>
        <taxon>Pseudomonadati</taxon>
        <taxon>Pseudomonadota</taxon>
        <taxon>Magnetococcia</taxon>
        <taxon>Magnetococcales</taxon>
        <taxon>Magnetococcaceae</taxon>
        <taxon>Magnetofaba</taxon>
    </lineage>
</organism>
<comment type="caution">
    <text evidence="1">The sequence shown here is derived from an EMBL/GenBank/DDBJ whole genome shotgun (WGS) entry which is preliminary data.</text>
</comment>